<protein>
    <recommendedName>
        <fullName evidence="3">DUF1826 domain-containing protein</fullName>
    </recommendedName>
</protein>
<dbReference type="InterPro" id="IPR014955">
    <property type="entry name" value="DUF1826"/>
</dbReference>
<dbReference type="RefSeq" id="WP_048856729.1">
    <property type="nucleotide sequence ID" value="NZ_BANJ01000046.1"/>
</dbReference>
<evidence type="ECO:0000313" key="1">
    <source>
        <dbReference type="EMBL" id="GAO00408.1"/>
    </source>
</evidence>
<comment type="caution">
    <text evidence="1">The sequence shown here is derived from an EMBL/GenBank/DDBJ whole genome shotgun (WGS) entry which is preliminary data.</text>
</comment>
<proteinExistence type="predicted"/>
<sequence length="204" mass="23110">MRPACPTRQRLPIPAPFQDIDRTDCFIVQEERHMGQDVTQAAALWNAHGPDLFLRRGTIEILETELRALLPAGTQALAEDALNLARRYQRLSGTAELRFRLEKVRHDSCRRFHVDQVPLRFLCTYTGPGVQWKYADSETIHETPTGWITLLKGRLYPGWSAKGAVLHRSPPISDLLVPVTRLLLTLDHPDACGMGRHPSVMSRD</sequence>
<reference evidence="1 2" key="1">
    <citation type="submission" date="2012-11" db="EMBL/GenBank/DDBJ databases">
        <title>Whole genome sequence of Gluconacetobacter xylinus NBRC 13693.</title>
        <authorList>
            <person name="Azuma Y."/>
            <person name="Higashiura N."/>
            <person name="Hirakawa H."/>
            <person name="Matsushita K."/>
        </authorList>
    </citation>
    <scope>NUCLEOTIDE SEQUENCE [LARGE SCALE GENOMIC DNA]</scope>
    <source>
        <strain evidence="1 2">NBRC 13693</strain>
    </source>
</reference>
<evidence type="ECO:0008006" key="3">
    <source>
        <dbReference type="Google" id="ProtNLM"/>
    </source>
</evidence>
<dbReference type="AlphaFoldDB" id="A0A0D6QA55"/>
<dbReference type="Pfam" id="PF08856">
    <property type="entry name" value="DUF1826"/>
    <property type="match status" value="1"/>
</dbReference>
<gene>
    <name evidence="1" type="ORF">Gxy13693_046_034</name>
</gene>
<organism evidence="1 2">
    <name type="scientific">Komagataeibacter xylinus NBRC 13693</name>
    <dbReference type="NCBI Taxonomy" id="1234668"/>
    <lineage>
        <taxon>Bacteria</taxon>
        <taxon>Pseudomonadati</taxon>
        <taxon>Pseudomonadota</taxon>
        <taxon>Alphaproteobacteria</taxon>
        <taxon>Acetobacterales</taxon>
        <taxon>Acetobacteraceae</taxon>
        <taxon>Komagataeibacter</taxon>
    </lineage>
</organism>
<dbReference type="EMBL" id="BANJ01000046">
    <property type="protein sequence ID" value="GAO00408.1"/>
    <property type="molecule type" value="Genomic_DNA"/>
</dbReference>
<evidence type="ECO:0000313" key="2">
    <source>
        <dbReference type="Proteomes" id="UP000032683"/>
    </source>
</evidence>
<accession>A0A0D6QA55</accession>
<name>A0A0D6QA55_KOMXY</name>
<dbReference type="Proteomes" id="UP000032683">
    <property type="component" value="Unassembled WGS sequence"/>
</dbReference>